<dbReference type="GO" id="GO:0005829">
    <property type="term" value="C:cytosol"/>
    <property type="evidence" value="ECO:0007669"/>
    <property type="project" value="TreeGrafter"/>
</dbReference>
<dbReference type="InterPro" id="IPR050626">
    <property type="entry name" value="Peptidase_M16"/>
</dbReference>
<dbReference type="AlphaFoldDB" id="A0AAD5WZJ1"/>
<dbReference type="GO" id="GO:0046872">
    <property type="term" value="F:metal ion binding"/>
    <property type="evidence" value="ECO:0007669"/>
    <property type="project" value="UniProtKB-KW"/>
</dbReference>
<sequence length="342" mass="39613">MHPLTPQKKYLQQHGGYSNAWTGDENTNFHFEVGADHLEGALDRFAQFFISPLFDESTTDRELNAVDSEHKKNIHDDSWRLNQLFKDFTSREHPYHRFTTGNVETLRDIPQREGIDVRKLLLEFHDKYYSANIMKLVVLGKESIDQLAEWILRMFSDIKNMDIPVPSFPGHPLGADHLHKIIKTKPVGNMIAMDLEFPLPDLRGYYKSKPSEYLDHLIGHESEGSILAYLKRKGWAQELTVSSWTAAQGFGFCRISLELMEEGLANYRRITSCILSYIRLLQRVGPQHWIFLECQRILDLHFKYQEQWPPMDFVSAVAGNMHLYAAEDCLSGGVLVEEWREG</sequence>
<protein>
    <recommendedName>
        <fullName evidence="11">Insulin-degrading enzyme</fullName>
    </recommendedName>
</protein>
<evidence type="ECO:0008006" key="11">
    <source>
        <dbReference type="Google" id="ProtNLM"/>
    </source>
</evidence>
<accession>A0AAD5WZJ1</accession>
<feature type="domain" description="Peptidase M16 C-terminal" evidence="8">
    <location>
        <begin position="118"/>
        <end position="297"/>
    </location>
</feature>
<evidence type="ECO:0000256" key="5">
    <source>
        <dbReference type="ARBA" id="ARBA00022833"/>
    </source>
</evidence>
<dbReference type="InterPro" id="IPR007863">
    <property type="entry name" value="Peptidase_M16_C"/>
</dbReference>
<evidence type="ECO:0000256" key="2">
    <source>
        <dbReference type="ARBA" id="ARBA00022670"/>
    </source>
</evidence>
<evidence type="ECO:0000256" key="6">
    <source>
        <dbReference type="ARBA" id="ARBA00023049"/>
    </source>
</evidence>
<evidence type="ECO:0000259" key="8">
    <source>
        <dbReference type="Pfam" id="PF05193"/>
    </source>
</evidence>
<keyword evidence="6" id="KW-0482">Metalloprotease</keyword>
<dbReference type="Proteomes" id="UP001212841">
    <property type="component" value="Unassembled WGS sequence"/>
</dbReference>
<dbReference type="GO" id="GO:0005739">
    <property type="term" value="C:mitochondrion"/>
    <property type="evidence" value="ECO:0007669"/>
    <property type="project" value="TreeGrafter"/>
</dbReference>
<proteinExistence type="inferred from homology"/>
<evidence type="ECO:0000256" key="3">
    <source>
        <dbReference type="ARBA" id="ARBA00022723"/>
    </source>
</evidence>
<reference evidence="9" key="1">
    <citation type="submission" date="2020-05" db="EMBL/GenBank/DDBJ databases">
        <title>Phylogenomic resolution of chytrid fungi.</title>
        <authorList>
            <person name="Stajich J.E."/>
            <person name="Amses K."/>
            <person name="Simmons R."/>
            <person name="Seto K."/>
            <person name="Myers J."/>
            <person name="Bonds A."/>
            <person name="Quandt C.A."/>
            <person name="Barry K."/>
            <person name="Liu P."/>
            <person name="Grigoriev I."/>
            <person name="Longcore J.E."/>
            <person name="James T.Y."/>
        </authorList>
    </citation>
    <scope>NUCLEOTIDE SEQUENCE</scope>
    <source>
        <strain evidence="9">JEL0318</strain>
    </source>
</reference>
<feature type="non-terminal residue" evidence="9">
    <location>
        <position position="1"/>
    </location>
</feature>
<keyword evidence="3" id="KW-0479">Metal-binding</keyword>
<keyword evidence="10" id="KW-1185">Reference proteome</keyword>
<dbReference type="Pfam" id="PF05193">
    <property type="entry name" value="Peptidase_M16_C"/>
    <property type="match status" value="1"/>
</dbReference>
<organism evidence="9 10">
    <name type="scientific">Rhizophlyctis rosea</name>
    <dbReference type="NCBI Taxonomy" id="64517"/>
    <lineage>
        <taxon>Eukaryota</taxon>
        <taxon>Fungi</taxon>
        <taxon>Fungi incertae sedis</taxon>
        <taxon>Chytridiomycota</taxon>
        <taxon>Chytridiomycota incertae sedis</taxon>
        <taxon>Chytridiomycetes</taxon>
        <taxon>Rhizophlyctidales</taxon>
        <taxon>Rhizophlyctidaceae</taxon>
        <taxon>Rhizophlyctis</taxon>
    </lineage>
</organism>
<keyword evidence="5" id="KW-0862">Zinc</keyword>
<evidence type="ECO:0000256" key="4">
    <source>
        <dbReference type="ARBA" id="ARBA00022801"/>
    </source>
</evidence>
<keyword evidence="2" id="KW-0645">Protease</keyword>
<dbReference type="GO" id="GO:0043171">
    <property type="term" value="P:peptide catabolic process"/>
    <property type="evidence" value="ECO:0007669"/>
    <property type="project" value="TreeGrafter"/>
</dbReference>
<dbReference type="Pfam" id="PF00675">
    <property type="entry name" value="Peptidase_M16"/>
    <property type="match status" value="1"/>
</dbReference>
<name>A0AAD5WZJ1_9FUNG</name>
<dbReference type="InterPro" id="IPR011765">
    <property type="entry name" value="Pept_M16_N"/>
</dbReference>
<dbReference type="PANTHER" id="PTHR43690:SF18">
    <property type="entry name" value="INSULIN-DEGRADING ENZYME-RELATED"/>
    <property type="match status" value="1"/>
</dbReference>
<evidence type="ECO:0000313" key="9">
    <source>
        <dbReference type="EMBL" id="KAJ3034728.1"/>
    </source>
</evidence>
<evidence type="ECO:0000256" key="1">
    <source>
        <dbReference type="ARBA" id="ARBA00007261"/>
    </source>
</evidence>
<comment type="caution">
    <text evidence="9">The sequence shown here is derived from an EMBL/GenBank/DDBJ whole genome shotgun (WGS) entry which is preliminary data.</text>
</comment>
<dbReference type="Gene3D" id="3.30.830.10">
    <property type="entry name" value="Metalloenzyme, LuxS/M16 peptidase-like"/>
    <property type="match status" value="2"/>
</dbReference>
<gene>
    <name evidence="9" type="ORF">HK097_004411</name>
</gene>
<dbReference type="FunFam" id="3.30.830.10:FF:000005">
    <property type="entry name" value="nardilysin isoform X1"/>
    <property type="match status" value="1"/>
</dbReference>
<dbReference type="SUPFAM" id="SSF63411">
    <property type="entry name" value="LuxS/MPP-like metallohydrolase"/>
    <property type="match status" value="2"/>
</dbReference>
<dbReference type="GO" id="GO:0004222">
    <property type="term" value="F:metalloendopeptidase activity"/>
    <property type="evidence" value="ECO:0007669"/>
    <property type="project" value="TreeGrafter"/>
</dbReference>
<dbReference type="EMBL" id="JADGJD010002126">
    <property type="protein sequence ID" value="KAJ3034728.1"/>
    <property type="molecule type" value="Genomic_DNA"/>
</dbReference>
<comment type="similarity">
    <text evidence="1">Belongs to the peptidase M16 family.</text>
</comment>
<feature type="domain" description="Peptidase M16 N-terminal" evidence="7">
    <location>
        <begin position="9"/>
        <end position="86"/>
    </location>
</feature>
<evidence type="ECO:0000259" key="7">
    <source>
        <dbReference type="Pfam" id="PF00675"/>
    </source>
</evidence>
<dbReference type="PANTHER" id="PTHR43690">
    <property type="entry name" value="NARDILYSIN"/>
    <property type="match status" value="1"/>
</dbReference>
<keyword evidence="4" id="KW-0378">Hydrolase</keyword>
<dbReference type="GO" id="GO:0051603">
    <property type="term" value="P:proteolysis involved in protein catabolic process"/>
    <property type="evidence" value="ECO:0007669"/>
    <property type="project" value="TreeGrafter"/>
</dbReference>
<evidence type="ECO:0000313" key="10">
    <source>
        <dbReference type="Proteomes" id="UP001212841"/>
    </source>
</evidence>
<dbReference type="InterPro" id="IPR011249">
    <property type="entry name" value="Metalloenz_LuxS/M16"/>
</dbReference>